<sequence length="192" mass="22061">MCFVMDHCKFNDLYEMHEKKSVLLDLLPPRKIIGEYEGGIRIDFGHLITPLQANDTPTSFRWRENFPDRLYVLMMLDMDGPSRTDPVNGPVNHWLVGNIDGGQDNSWRNGTVLAEYSRPRPQTGTGLHRYVFLVYMQPRGGNISFTETVIPAGPSVARRNFDYRQFAIKYGLGQPYAVNYFQSMFVPGEFDD</sequence>
<comment type="caution">
    <text evidence="1">The sequence shown here is derived from an EMBL/GenBank/DDBJ whole genome shotgun (WGS) entry which is preliminary data.</text>
</comment>
<dbReference type="AlphaFoldDB" id="A0A226DAI6"/>
<dbReference type="EMBL" id="LNIX01000026">
    <property type="protein sequence ID" value="OXA42542.1"/>
    <property type="molecule type" value="Genomic_DNA"/>
</dbReference>
<reference evidence="1 2" key="1">
    <citation type="submission" date="2015-12" db="EMBL/GenBank/DDBJ databases">
        <title>The genome of Folsomia candida.</title>
        <authorList>
            <person name="Faddeeva A."/>
            <person name="Derks M.F."/>
            <person name="Anvar Y."/>
            <person name="Smit S."/>
            <person name="Van Straalen N."/>
            <person name="Roelofs D."/>
        </authorList>
    </citation>
    <scope>NUCLEOTIDE SEQUENCE [LARGE SCALE GENOMIC DNA]</scope>
    <source>
        <strain evidence="1 2">VU population</strain>
        <tissue evidence="1">Whole body</tissue>
    </source>
</reference>
<dbReference type="InterPro" id="IPR035810">
    <property type="entry name" value="PEBP_euk"/>
</dbReference>
<gene>
    <name evidence="1" type="ORF">Fcan01_22999</name>
</gene>
<protein>
    <submittedName>
        <fullName evidence="1">OV-16 antigen</fullName>
    </submittedName>
</protein>
<dbReference type="InterPro" id="IPR008914">
    <property type="entry name" value="PEBP"/>
</dbReference>
<dbReference type="OMA" id="VILMWEH"/>
<keyword evidence="2" id="KW-1185">Reference proteome</keyword>
<organism evidence="1 2">
    <name type="scientific">Folsomia candida</name>
    <name type="common">Springtail</name>
    <dbReference type="NCBI Taxonomy" id="158441"/>
    <lineage>
        <taxon>Eukaryota</taxon>
        <taxon>Metazoa</taxon>
        <taxon>Ecdysozoa</taxon>
        <taxon>Arthropoda</taxon>
        <taxon>Hexapoda</taxon>
        <taxon>Collembola</taxon>
        <taxon>Entomobryomorpha</taxon>
        <taxon>Isotomoidea</taxon>
        <taxon>Isotomidae</taxon>
        <taxon>Proisotominae</taxon>
        <taxon>Folsomia</taxon>
    </lineage>
</organism>
<dbReference type="SUPFAM" id="SSF49777">
    <property type="entry name" value="PEBP-like"/>
    <property type="match status" value="1"/>
</dbReference>
<dbReference type="Proteomes" id="UP000198287">
    <property type="component" value="Unassembled WGS sequence"/>
</dbReference>
<dbReference type="STRING" id="158441.A0A226DAI6"/>
<evidence type="ECO:0000313" key="2">
    <source>
        <dbReference type="Proteomes" id="UP000198287"/>
    </source>
</evidence>
<dbReference type="OrthoDB" id="8110326at2759"/>
<dbReference type="PANTHER" id="PTHR11362">
    <property type="entry name" value="PHOSPHATIDYLETHANOLAMINE-BINDING PROTEIN"/>
    <property type="match status" value="1"/>
</dbReference>
<evidence type="ECO:0000313" key="1">
    <source>
        <dbReference type="EMBL" id="OXA42542.1"/>
    </source>
</evidence>
<accession>A0A226DAI6</accession>
<dbReference type="InterPro" id="IPR036610">
    <property type="entry name" value="PEBP-like_sf"/>
</dbReference>
<dbReference type="PANTHER" id="PTHR11362:SF82">
    <property type="entry name" value="PHOSPHATIDYLETHANOLAMINE-BINDING PROTEIN 4"/>
    <property type="match status" value="1"/>
</dbReference>
<dbReference type="Gene3D" id="3.90.280.10">
    <property type="entry name" value="PEBP-like"/>
    <property type="match status" value="1"/>
</dbReference>
<name>A0A226DAI6_FOLCA</name>
<dbReference type="Pfam" id="PF01161">
    <property type="entry name" value="PBP"/>
    <property type="match status" value="1"/>
</dbReference>
<dbReference type="CDD" id="cd00866">
    <property type="entry name" value="PEBP_euk"/>
    <property type="match status" value="1"/>
</dbReference>
<proteinExistence type="predicted"/>